<comment type="similarity">
    <text evidence="2">Belongs to the G-protein coupled receptor 2 family. Mth subfamily.</text>
</comment>
<comment type="caution">
    <text evidence="12">The sequence shown here is derived from an EMBL/GenBank/DDBJ whole genome shotgun (WGS) entry which is preliminary data.</text>
</comment>
<dbReference type="InterPro" id="IPR000832">
    <property type="entry name" value="GPCR_2_secretin-like"/>
</dbReference>
<evidence type="ECO:0000313" key="12">
    <source>
        <dbReference type="EMBL" id="CAB3386563.1"/>
    </source>
</evidence>
<dbReference type="SUPFAM" id="SSF63877">
    <property type="entry name" value="Methuselah ectodomain"/>
    <property type="match status" value="1"/>
</dbReference>
<dbReference type="PROSITE" id="PS50261">
    <property type="entry name" value="G_PROTEIN_RECEP_F2_4"/>
    <property type="match status" value="1"/>
</dbReference>
<evidence type="ECO:0000256" key="6">
    <source>
        <dbReference type="ARBA" id="ARBA00023136"/>
    </source>
</evidence>
<evidence type="ECO:0000256" key="3">
    <source>
        <dbReference type="ARBA" id="ARBA00022692"/>
    </source>
</evidence>
<feature type="domain" description="G-protein coupled receptors family 2 profile 2" evidence="11">
    <location>
        <begin position="189"/>
        <end position="457"/>
    </location>
</feature>
<evidence type="ECO:0000259" key="11">
    <source>
        <dbReference type="PROSITE" id="PS50261"/>
    </source>
</evidence>
<feature type="transmembrane region" description="Helical" evidence="9">
    <location>
        <begin position="254"/>
        <end position="280"/>
    </location>
</feature>
<evidence type="ECO:0000256" key="7">
    <source>
        <dbReference type="ARBA" id="ARBA00023170"/>
    </source>
</evidence>
<feature type="signal peptide" evidence="10">
    <location>
        <begin position="1"/>
        <end position="20"/>
    </location>
</feature>
<protein>
    <recommendedName>
        <fullName evidence="11">G-protein coupled receptors family 2 profile 2 domain-containing protein</fullName>
    </recommendedName>
</protein>
<evidence type="ECO:0000256" key="2">
    <source>
        <dbReference type="ARBA" id="ARBA00008979"/>
    </source>
</evidence>
<sequence>MKLTLGVVVPIIFLAALAQGNNSTKKDAPIKLDGAVEFDEKNETHNGEFLKDGADDFDAFPCDTNACIRQCSAELASKAKLSLLRSDMWINVSHEGGTNAVRLRLHDHFHVLKEVECQNAYVLKPEKFPHDEHIHLANGSLFLVLNGGNSSITLRRHEYCVLVDEHGKVKSLLCVQSGGSGGRPKKEIHHYIYPVFMIFSIICLLLTLLAFFFTPEMRNLHGKSIACQSFTLMMAYIGLTRTEKYMPKISGITFAYMAFGFLLSSFYWLNTMCFDIFWTFSDFKKMTGSLSQTSSKKFRMYAIYSTLIPLIIITVTIILDAALDEKSFMWPGIGKVKCWFRNQKIEFIFFHIHLLIMLLANTVFFILTLVKITNMKREVQVLKRGDSMTHGAGASTALEDRQRLVLYVKLFILMGGTWVMELISWAVNSKPKWFWIPFDVINCSRGIIIFIFCVVTNQKVRNSLLRRFLPKYAPEPSSHEARSCQSKMSATSEVSDTHDTICTTTALCDTKSADTESSNI</sequence>
<comment type="subcellular location">
    <subcellularLocation>
        <location evidence="1">Membrane</location>
        <topology evidence="1">Multi-pass membrane protein</topology>
    </subcellularLocation>
</comment>
<dbReference type="PANTHER" id="PTHR47154:SF2">
    <property type="entry name" value="G-PROTEIN COUPLED RECEPTOR MTH-RELATED"/>
    <property type="match status" value="1"/>
</dbReference>
<keyword evidence="13" id="KW-1185">Reference proteome</keyword>
<dbReference type="Gene3D" id="1.20.1070.10">
    <property type="entry name" value="Rhodopsin 7-helix transmembrane proteins"/>
    <property type="match status" value="1"/>
</dbReference>
<dbReference type="InterPro" id="IPR051384">
    <property type="entry name" value="Mth_GPCR"/>
</dbReference>
<keyword evidence="3 9" id="KW-0812">Transmembrane</keyword>
<dbReference type="PANTHER" id="PTHR47154">
    <property type="entry name" value="G-PROTEIN COUPLED RECEPTOR MTH-RELATED"/>
    <property type="match status" value="1"/>
</dbReference>
<keyword evidence="5" id="KW-0297">G-protein coupled receptor</keyword>
<dbReference type="InterPro" id="IPR036272">
    <property type="entry name" value="Methuselah_N_sf"/>
</dbReference>
<dbReference type="AlphaFoldDB" id="A0A8S1E0S6"/>
<accession>A0A8S1E0S6</accession>
<dbReference type="CDD" id="cd15039">
    <property type="entry name" value="7tmB3_Methuselah-like"/>
    <property type="match status" value="1"/>
</dbReference>
<dbReference type="GO" id="GO:0007166">
    <property type="term" value="P:cell surface receptor signaling pathway"/>
    <property type="evidence" value="ECO:0007669"/>
    <property type="project" value="InterPro"/>
</dbReference>
<evidence type="ECO:0000256" key="9">
    <source>
        <dbReference type="SAM" id="Phobius"/>
    </source>
</evidence>
<feature type="transmembrane region" description="Helical" evidence="9">
    <location>
        <begin position="301"/>
        <end position="323"/>
    </location>
</feature>
<dbReference type="Pfam" id="PF00002">
    <property type="entry name" value="7tm_2"/>
    <property type="match status" value="1"/>
</dbReference>
<feature type="transmembrane region" description="Helical" evidence="9">
    <location>
        <begin position="433"/>
        <end position="457"/>
    </location>
</feature>
<keyword evidence="7" id="KW-0675">Receptor</keyword>
<dbReference type="Proteomes" id="UP000494165">
    <property type="component" value="Unassembled WGS sequence"/>
</dbReference>
<reference evidence="12 13" key="1">
    <citation type="submission" date="2020-04" db="EMBL/GenBank/DDBJ databases">
        <authorList>
            <person name="Alioto T."/>
            <person name="Alioto T."/>
            <person name="Gomez Garrido J."/>
        </authorList>
    </citation>
    <scope>NUCLEOTIDE SEQUENCE [LARGE SCALE GENOMIC DNA]</scope>
</reference>
<feature type="transmembrane region" description="Helical" evidence="9">
    <location>
        <begin position="404"/>
        <end position="427"/>
    </location>
</feature>
<evidence type="ECO:0000256" key="8">
    <source>
        <dbReference type="ARBA" id="ARBA00023224"/>
    </source>
</evidence>
<gene>
    <name evidence="12" type="ORF">CLODIP_2_CD00231</name>
</gene>
<dbReference type="EMBL" id="CADEPI010000492">
    <property type="protein sequence ID" value="CAB3386563.1"/>
    <property type="molecule type" value="Genomic_DNA"/>
</dbReference>
<keyword evidence="10" id="KW-0732">Signal</keyword>
<feature type="transmembrane region" description="Helical" evidence="9">
    <location>
        <begin position="191"/>
        <end position="213"/>
    </location>
</feature>
<keyword evidence="6 9" id="KW-0472">Membrane</keyword>
<feature type="transmembrane region" description="Helical" evidence="9">
    <location>
        <begin position="348"/>
        <end position="370"/>
    </location>
</feature>
<evidence type="ECO:0000256" key="5">
    <source>
        <dbReference type="ARBA" id="ARBA00023040"/>
    </source>
</evidence>
<dbReference type="OrthoDB" id="6134459at2759"/>
<dbReference type="InterPro" id="IPR017981">
    <property type="entry name" value="GPCR_2-like_7TM"/>
</dbReference>
<evidence type="ECO:0000256" key="4">
    <source>
        <dbReference type="ARBA" id="ARBA00022989"/>
    </source>
</evidence>
<organism evidence="12 13">
    <name type="scientific">Cloeon dipterum</name>
    <dbReference type="NCBI Taxonomy" id="197152"/>
    <lineage>
        <taxon>Eukaryota</taxon>
        <taxon>Metazoa</taxon>
        <taxon>Ecdysozoa</taxon>
        <taxon>Arthropoda</taxon>
        <taxon>Hexapoda</taxon>
        <taxon>Insecta</taxon>
        <taxon>Pterygota</taxon>
        <taxon>Palaeoptera</taxon>
        <taxon>Ephemeroptera</taxon>
        <taxon>Pisciforma</taxon>
        <taxon>Baetidae</taxon>
        <taxon>Cloeon</taxon>
    </lineage>
</organism>
<feature type="chain" id="PRO_5035920584" description="G-protein coupled receptors family 2 profile 2 domain-containing protein" evidence="10">
    <location>
        <begin position="21"/>
        <end position="520"/>
    </location>
</feature>
<evidence type="ECO:0000313" key="13">
    <source>
        <dbReference type="Proteomes" id="UP000494165"/>
    </source>
</evidence>
<dbReference type="GO" id="GO:0005886">
    <property type="term" value="C:plasma membrane"/>
    <property type="evidence" value="ECO:0007669"/>
    <property type="project" value="TreeGrafter"/>
</dbReference>
<keyword evidence="4 9" id="KW-1133">Transmembrane helix</keyword>
<feature type="transmembrane region" description="Helical" evidence="9">
    <location>
        <begin position="225"/>
        <end position="242"/>
    </location>
</feature>
<name>A0A8S1E0S6_9INSE</name>
<proteinExistence type="inferred from homology"/>
<evidence type="ECO:0000256" key="10">
    <source>
        <dbReference type="SAM" id="SignalP"/>
    </source>
</evidence>
<keyword evidence="8" id="KW-0807">Transducer</keyword>
<dbReference type="GO" id="GO:0008528">
    <property type="term" value="F:G protein-coupled peptide receptor activity"/>
    <property type="evidence" value="ECO:0007669"/>
    <property type="project" value="TreeGrafter"/>
</dbReference>
<evidence type="ECO:0000256" key="1">
    <source>
        <dbReference type="ARBA" id="ARBA00004141"/>
    </source>
</evidence>